<dbReference type="PROSITE" id="PS00562">
    <property type="entry name" value="CBM1_1"/>
    <property type="match status" value="1"/>
</dbReference>
<dbReference type="AlphaFoldDB" id="A0A0D2L457"/>
<dbReference type="InterPro" id="IPR000254">
    <property type="entry name" value="CBD"/>
</dbReference>
<evidence type="ECO:0000256" key="2">
    <source>
        <dbReference type="SAM" id="SignalP"/>
    </source>
</evidence>
<feature type="chain" id="PRO_5002246066" evidence="2">
    <location>
        <begin position="19"/>
        <end position="276"/>
    </location>
</feature>
<reference evidence="5" key="1">
    <citation type="submission" date="2014-04" db="EMBL/GenBank/DDBJ databases">
        <title>Evolutionary Origins and Diversification of the Mycorrhizal Mutualists.</title>
        <authorList>
            <consortium name="DOE Joint Genome Institute"/>
            <consortium name="Mycorrhizal Genomics Consortium"/>
            <person name="Kohler A."/>
            <person name="Kuo A."/>
            <person name="Nagy L.G."/>
            <person name="Floudas D."/>
            <person name="Copeland A."/>
            <person name="Barry K.W."/>
            <person name="Cichocki N."/>
            <person name="Veneault-Fourrey C."/>
            <person name="LaButti K."/>
            <person name="Lindquist E.A."/>
            <person name="Lipzen A."/>
            <person name="Lundell T."/>
            <person name="Morin E."/>
            <person name="Murat C."/>
            <person name="Riley R."/>
            <person name="Ohm R."/>
            <person name="Sun H."/>
            <person name="Tunlid A."/>
            <person name="Henrissat B."/>
            <person name="Grigoriev I.V."/>
            <person name="Hibbett D.S."/>
            <person name="Martin F."/>
        </authorList>
    </citation>
    <scope>NUCLEOTIDE SEQUENCE [LARGE SCALE GENOMIC DNA]</scope>
    <source>
        <strain evidence="5">FD-334 SS-4</strain>
    </source>
</reference>
<accession>A0A0D2L457</accession>
<name>A0A0D2L457_HYPSF</name>
<gene>
    <name evidence="4" type="ORF">HYPSUDRAFT_41975</name>
</gene>
<dbReference type="GO" id="GO:0005975">
    <property type="term" value="P:carbohydrate metabolic process"/>
    <property type="evidence" value="ECO:0007669"/>
    <property type="project" value="InterPro"/>
</dbReference>
<proteinExistence type="predicted"/>
<dbReference type="Pfam" id="PF00734">
    <property type="entry name" value="CBM_1"/>
    <property type="match status" value="2"/>
</dbReference>
<dbReference type="Proteomes" id="UP000054270">
    <property type="component" value="Unassembled WGS sequence"/>
</dbReference>
<dbReference type="OMA" id="DHTTAGQ"/>
<organism evidence="4 5">
    <name type="scientific">Hypholoma sublateritium (strain FD-334 SS-4)</name>
    <dbReference type="NCBI Taxonomy" id="945553"/>
    <lineage>
        <taxon>Eukaryota</taxon>
        <taxon>Fungi</taxon>
        <taxon>Dikarya</taxon>
        <taxon>Basidiomycota</taxon>
        <taxon>Agaricomycotina</taxon>
        <taxon>Agaricomycetes</taxon>
        <taxon>Agaricomycetidae</taxon>
        <taxon>Agaricales</taxon>
        <taxon>Agaricineae</taxon>
        <taxon>Strophariaceae</taxon>
        <taxon>Hypholoma</taxon>
    </lineage>
</organism>
<protein>
    <submittedName>
        <fullName evidence="4">Carbohydrate-binding module family 1 protein</fullName>
    </submittedName>
</protein>
<dbReference type="OrthoDB" id="2119228at2759"/>
<sequence length="276" mass="28678">MIVVALLFGFSLAGRAFSQISGYGQCGGIGWSGGTTCVSGWVCTYSNPYFSQCLRPSTTATPSTTSTSTKTSTTVITTSKSTPLSTTATSSAPIATASPWGQCGGQGYNGPTVCSPGWICTVNNAYFSNCYEAVPTGLAANYTFIRADNDESYIQAADPSTVSPLLLTTNPYTAAQCQITAAGQLIQNATGTTLYADVSPPASSNATELFVSWSTLPSTNGLFSISNGTIAWSSPTFSTPTSAWIVCNGGPAYINYNYTYTADCYAENLFPFGGSS</sequence>
<evidence type="ECO:0000313" key="5">
    <source>
        <dbReference type="Proteomes" id="UP000054270"/>
    </source>
</evidence>
<dbReference type="InterPro" id="IPR035971">
    <property type="entry name" value="CBD_sf"/>
</dbReference>
<dbReference type="GO" id="GO:0005576">
    <property type="term" value="C:extracellular region"/>
    <property type="evidence" value="ECO:0007669"/>
    <property type="project" value="InterPro"/>
</dbReference>
<dbReference type="EMBL" id="KN817557">
    <property type="protein sequence ID" value="KJA21577.1"/>
    <property type="molecule type" value="Genomic_DNA"/>
</dbReference>
<feature type="domain" description="CBM1" evidence="3">
    <location>
        <begin position="18"/>
        <end position="54"/>
    </location>
</feature>
<keyword evidence="5" id="KW-1185">Reference proteome</keyword>
<dbReference type="PROSITE" id="PS51164">
    <property type="entry name" value="CBM1_2"/>
    <property type="match status" value="2"/>
</dbReference>
<feature type="domain" description="CBM1" evidence="3">
    <location>
        <begin position="95"/>
        <end position="131"/>
    </location>
</feature>
<evidence type="ECO:0000313" key="4">
    <source>
        <dbReference type="EMBL" id="KJA21577.1"/>
    </source>
</evidence>
<dbReference type="SMART" id="SM00236">
    <property type="entry name" value="fCBD"/>
    <property type="match status" value="2"/>
</dbReference>
<evidence type="ECO:0000256" key="1">
    <source>
        <dbReference type="ARBA" id="ARBA00022729"/>
    </source>
</evidence>
<dbReference type="SUPFAM" id="SSF57180">
    <property type="entry name" value="Cellulose-binding domain"/>
    <property type="match status" value="2"/>
</dbReference>
<dbReference type="GO" id="GO:0030248">
    <property type="term" value="F:cellulose binding"/>
    <property type="evidence" value="ECO:0007669"/>
    <property type="project" value="InterPro"/>
</dbReference>
<dbReference type="STRING" id="945553.A0A0D2L457"/>
<evidence type="ECO:0000259" key="3">
    <source>
        <dbReference type="PROSITE" id="PS51164"/>
    </source>
</evidence>
<feature type="signal peptide" evidence="2">
    <location>
        <begin position="1"/>
        <end position="18"/>
    </location>
</feature>
<keyword evidence="1 2" id="KW-0732">Signal</keyword>